<dbReference type="InterPro" id="IPR021302">
    <property type="entry name" value="DUF2780_VcgC/VcgE"/>
</dbReference>
<gene>
    <name evidence="1" type="ORF">NP165_11875</name>
</gene>
<dbReference type="Pfam" id="PF11075">
    <property type="entry name" value="DUF2780"/>
    <property type="match status" value="1"/>
</dbReference>
<dbReference type="Proteomes" id="UP001058602">
    <property type="component" value="Chromosome 1"/>
</dbReference>
<dbReference type="PROSITE" id="PS51257">
    <property type="entry name" value="PROKAR_LIPOPROTEIN"/>
    <property type="match status" value="1"/>
</dbReference>
<reference evidence="1" key="1">
    <citation type="submission" date="2022-07" db="EMBL/GenBank/DDBJ databases">
        <title>Complete genome of Vibrio japonicus strain JCM 31412T and phylogenomic assessment of the Nereis clade of the genus Vibrio.</title>
        <authorList>
            <person name="Shlafstein M.D."/>
            <person name="Emsley S.A."/>
            <person name="Ushijima B."/>
            <person name="Videau P."/>
            <person name="Saw J.H."/>
        </authorList>
    </citation>
    <scope>NUCLEOTIDE SEQUENCE</scope>
    <source>
        <strain evidence="1">JCM 31412</strain>
    </source>
</reference>
<evidence type="ECO:0000313" key="1">
    <source>
        <dbReference type="EMBL" id="UUM30367.1"/>
    </source>
</evidence>
<accession>A0ABY5LHV8</accession>
<keyword evidence="2" id="KW-1185">Reference proteome</keyword>
<evidence type="ECO:0000313" key="2">
    <source>
        <dbReference type="Proteomes" id="UP001058602"/>
    </source>
</evidence>
<organism evidence="1 2">
    <name type="scientific">Vibrio japonicus</name>
    <dbReference type="NCBI Taxonomy" id="1824638"/>
    <lineage>
        <taxon>Bacteria</taxon>
        <taxon>Pseudomonadati</taxon>
        <taxon>Pseudomonadota</taxon>
        <taxon>Gammaproteobacteria</taxon>
        <taxon>Vibrionales</taxon>
        <taxon>Vibrionaceae</taxon>
        <taxon>Vibrio</taxon>
    </lineage>
</organism>
<proteinExistence type="predicted"/>
<sequence length="169" mass="17030">MNKNLVLAVIASAALMGCQNTSGSSENTASTNAGSSSYSSIAGAALLAAAQSWGQQSEDTSVLTQAIQQSTNVTPQQAAGGVGSLLALAQNSLGQTQNNELAGLIPGYSSLQQSGLTSMIVNSDMVKSSFTALGMDPSLISTFAPIILQTLQSQGASTGLLSSLGTIWQ</sequence>
<dbReference type="RefSeq" id="WP_257084142.1">
    <property type="nucleotide sequence ID" value="NZ_CP102096.1"/>
</dbReference>
<protein>
    <submittedName>
        <fullName evidence="1">DUF2780 domain-containing protein</fullName>
    </submittedName>
</protein>
<dbReference type="EMBL" id="CP102096">
    <property type="protein sequence ID" value="UUM30367.1"/>
    <property type="molecule type" value="Genomic_DNA"/>
</dbReference>
<name>A0ABY5LHV8_9VIBR</name>